<sequence>MDVTKLLINFGFSISLIANALLFIPQIISILRHQSVQGVSLLTFAGFNVIQFFTVGHGLIEGDYLLVAGYIFSLITCGAVTLLIIYFRYIKRV</sequence>
<comment type="caution">
    <text evidence="6">The sequence shown here is derived from an EMBL/GenBank/DDBJ whole genome shotgun (WGS) entry which is preliminary data.</text>
</comment>
<keyword evidence="2 5" id="KW-0812">Transmembrane</keyword>
<evidence type="ECO:0000313" key="7">
    <source>
        <dbReference type="Proteomes" id="UP001615550"/>
    </source>
</evidence>
<evidence type="ECO:0000313" key="6">
    <source>
        <dbReference type="EMBL" id="MFJ1267653.1"/>
    </source>
</evidence>
<keyword evidence="4 5" id="KW-0472">Membrane</keyword>
<dbReference type="RefSeq" id="WP_400186382.1">
    <property type="nucleotide sequence ID" value="NZ_JBGORX010000001.1"/>
</dbReference>
<organism evidence="6 7">
    <name type="scientific">Legionella lytica</name>
    <dbReference type="NCBI Taxonomy" id="96232"/>
    <lineage>
        <taxon>Bacteria</taxon>
        <taxon>Pseudomonadati</taxon>
        <taxon>Pseudomonadota</taxon>
        <taxon>Gammaproteobacteria</taxon>
        <taxon>Legionellales</taxon>
        <taxon>Legionellaceae</taxon>
        <taxon>Legionella</taxon>
    </lineage>
</organism>
<dbReference type="Proteomes" id="UP001615550">
    <property type="component" value="Unassembled WGS sequence"/>
</dbReference>
<keyword evidence="7" id="KW-1185">Reference proteome</keyword>
<reference evidence="6 7" key="1">
    <citation type="submission" date="2024-08" db="EMBL/GenBank/DDBJ databases">
        <title>Draft Genome Sequence of Legionella lytica strain DSB2004, Isolated From a Fire Sprinkler System.</title>
        <authorList>
            <person name="Everhart A.D."/>
            <person name="Kidane D.T."/>
            <person name="Farone A.L."/>
            <person name="Farone M.B."/>
        </authorList>
    </citation>
    <scope>NUCLEOTIDE SEQUENCE [LARGE SCALE GENOMIC DNA]</scope>
    <source>
        <strain evidence="6 7">DSB2004</strain>
    </source>
</reference>
<proteinExistence type="predicted"/>
<dbReference type="Pfam" id="PF04193">
    <property type="entry name" value="PQ-loop"/>
    <property type="match status" value="1"/>
</dbReference>
<keyword evidence="3 5" id="KW-1133">Transmembrane helix</keyword>
<evidence type="ECO:0000256" key="2">
    <source>
        <dbReference type="ARBA" id="ARBA00022692"/>
    </source>
</evidence>
<name>A0ABW8D4N0_9GAMM</name>
<dbReference type="Gene3D" id="1.20.1280.290">
    <property type="match status" value="1"/>
</dbReference>
<evidence type="ECO:0000256" key="1">
    <source>
        <dbReference type="ARBA" id="ARBA00004141"/>
    </source>
</evidence>
<evidence type="ECO:0000256" key="4">
    <source>
        <dbReference type="ARBA" id="ARBA00023136"/>
    </source>
</evidence>
<accession>A0ABW8D4N0</accession>
<evidence type="ECO:0000256" key="5">
    <source>
        <dbReference type="SAM" id="Phobius"/>
    </source>
</evidence>
<feature type="transmembrane region" description="Helical" evidence="5">
    <location>
        <begin position="6"/>
        <end position="24"/>
    </location>
</feature>
<gene>
    <name evidence="6" type="ORF">ACD661_03660</name>
</gene>
<protein>
    <submittedName>
        <fullName evidence="6">PQ-loop domain-containing transporter</fullName>
    </submittedName>
</protein>
<feature type="transmembrane region" description="Helical" evidence="5">
    <location>
        <begin position="66"/>
        <end position="87"/>
    </location>
</feature>
<dbReference type="InterPro" id="IPR006603">
    <property type="entry name" value="PQ-loop_rpt"/>
</dbReference>
<feature type="transmembrane region" description="Helical" evidence="5">
    <location>
        <begin position="36"/>
        <end position="60"/>
    </location>
</feature>
<evidence type="ECO:0000256" key="3">
    <source>
        <dbReference type="ARBA" id="ARBA00022989"/>
    </source>
</evidence>
<dbReference type="EMBL" id="JBGORX010000001">
    <property type="protein sequence ID" value="MFJ1267653.1"/>
    <property type="molecule type" value="Genomic_DNA"/>
</dbReference>
<comment type="subcellular location">
    <subcellularLocation>
        <location evidence="1">Membrane</location>
        <topology evidence="1">Multi-pass membrane protein</topology>
    </subcellularLocation>
</comment>